<dbReference type="GO" id="GO:0016746">
    <property type="term" value="F:acyltransferase activity"/>
    <property type="evidence" value="ECO:0007669"/>
    <property type="project" value="UniProtKB-KW"/>
</dbReference>
<keyword evidence="2" id="KW-0808">Transferase</keyword>
<keyword evidence="3" id="KW-1185">Reference proteome</keyword>
<evidence type="ECO:0000313" key="2">
    <source>
        <dbReference type="EMBL" id="WNH12220.1"/>
    </source>
</evidence>
<dbReference type="EC" id="2.3.1.-" evidence="2"/>
<gene>
    <name evidence="2" type="ORF">RHP49_15165</name>
</gene>
<accession>A0ABY9Y1V9</accession>
<reference evidence="2 3" key="1">
    <citation type="submission" date="2023-09" db="EMBL/GenBank/DDBJ databases">
        <title>Thalassobella suaedae gen. nov., sp. nov., a marine bacterium of the family Flavobacteriaceae isolated from a halophyte Suaeda japonica.</title>
        <authorList>
            <person name="Lee S.Y."/>
            <person name="Hwang C.Y."/>
        </authorList>
    </citation>
    <scope>NUCLEOTIDE SEQUENCE [LARGE SCALE GENOMIC DNA]</scope>
    <source>
        <strain evidence="2 3">HL-DH10</strain>
    </source>
</reference>
<keyword evidence="2" id="KW-0012">Acyltransferase</keyword>
<proteinExistence type="predicted"/>
<dbReference type="Pfam" id="PF13480">
    <property type="entry name" value="Acetyltransf_6"/>
    <property type="match status" value="1"/>
</dbReference>
<name>A0ABY9Y1V9_9FLAO</name>
<protein>
    <submittedName>
        <fullName evidence="2">GNAT family N-acetyltransferase</fullName>
        <ecNumber evidence="2">2.3.1.-</ecNumber>
    </submittedName>
</protein>
<dbReference type="EMBL" id="CP134536">
    <property type="protein sequence ID" value="WNH12220.1"/>
    <property type="molecule type" value="Genomic_DNA"/>
</dbReference>
<dbReference type="Gene3D" id="3.40.630.30">
    <property type="match status" value="1"/>
</dbReference>
<sequence length="389" mass="47070">MLRRLLNTDHSYFCLFQEQALQEFYKGVYNKHNNNSYTSGKFEIIKRNPKKRLFRVNFIPQYFNLVIKDNTNLKKTRLNSVEKGFLVNLKNYKNVNSYMLSQFSAKSRTKIRSNLKRLELCFKITYKFYYGSISKKDYEFLFKNLETLIKTRFLEINKEHQALKNWKQYRNNVYDMVLNKSASIFVIYDDDKPIDICISYHFENITINHIRSFDIDYSKFRLGYLDIYKQLEWSFEQGFEIFDLGMGKLRYKEEWCNEIYTFNHHIIFNRKKVLNYLLLAITKMYVLITIKIFKIKNKLILKEKSNNKLKVNKRCLFEDISLEKFNSEKVNYIEINVEAENNKHLRKNFYEFLYLNKLSKASTKVFMNTSSNKCIIKGTKKIQEFELTH</sequence>
<feature type="domain" description="BioF2-like acetyltransferase" evidence="1">
    <location>
        <begin position="106"/>
        <end position="253"/>
    </location>
</feature>
<evidence type="ECO:0000259" key="1">
    <source>
        <dbReference type="Pfam" id="PF13480"/>
    </source>
</evidence>
<organism evidence="2 3">
    <name type="scientific">Thalassobellus suaedae</name>
    <dbReference type="NCBI Taxonomy" id="3074124"/>
    <lineage>
        <taxon>Bacteria</taxon>
        <taxon>Pseudomonadati</taxon>
        <taxon>Bacteroidota</taxon>
        <taxon>Flavobacteriia</taxon>
        <taxon>Flavobacteriales</taxon>
        <taxon>Flavobacteriaceae</taxon>
        <taxon>Thalassobellus</taxon>
    </lineage>
</organism>
<dbReference type="InterPro" id="IPR016181">
    <property type="entry name" value="Acyl_CoA_acyltransferase"/>
</dbReference>
<dbReference type="RefSeq" id="WP_415862201.1">
    <property type="nucleotide sequence ID" value="NZ_CP134536.1"/>
</dbReference>
<dbReference type="Proteomes" id="UP001303407">
    <property type="component" value="Chromosome"/>
</dbReference>
<dbReference type="SUPFAM" id="SSF55729">
    <property type="entry name" value="Acyl-CoA N-acyltransferases (Nat)"/>
    <property type="match status" value="1"/>
</dbReference>
<dbReference type="InterPro" id="IPR038740">
    <property type="entry name" value="BioF2-like_GNAT_dom"/>
</dbReference>
<evidence type="ECO:0000313" key="3">
    <source>
        <dbReference type="Proteomes" id="UP001303407"/>
    </source>
</evidence>